<dbReference type="AlphaFoldDB" id="A0A5J6J6G7"/>
<gene>
    <name evidence="1" type="ORF">CP980_16380</name>
</gene>
<evidence type="ECO:0000313" key="1">
    <source>
        <dbReference type="EMBL" id="QEV46469.1"/>
    </source>
</evidence>
<dbReference type="InterPro" id="IPR042001">
    <property type="entry name" value="Sortase_F"/>
</dbReference>
<evidence type="ECO:0000313" key="2">
    <source>
        <dbReference type="Proteomes" id="UP000325563"/>
    </source>
</evidence>
<organism evidence="1 2">
    <name type="scientific">Streptomyces vinaceus</name>
    <dbReference type="NCBI Taxonomy" id="1960"/>
    <lineage>
        <taxon>Bacteria</taxon>
        <taxon>Bacillati</taxon>
        <taxon>Actinomycetota</taxon>
        <taxon>Actinomycetes</taxon>
        <taxon>Kitasatosporales</taxon>
        <taxon>Streptomycetaceae</taxon>
        <taxon>Streptomyces</taxon>
    </lineage>
</organism>
<sequence>MPRAKWVAVVLTVALLGAGIGMLMNTEGARPTAATAADALPSRALGLSGHRRLVEQLEHAGQHAPGKGSRPARAASITPLRFSRPLRLHIPSLGVDLPLGRDAEEAAWDHDSPAPGSPGTAVVTAADLRLAELRRGLTIEIARADRRTAVFTVDRVSPGGITGRGQRPGRAQLRLVSGETTVLARLTGQHRTG</sequence>
<dbReference type="KEGG" id="svn:CP980_16380"/>
<proteinExistence type="predicted"/>
<dbReference type="RefSeq" id="WP_132758265.1">
    <property type="nucleotide sequence ID" value="NZ_BNBW01000014.1"/>
</dbReference>
<reference evidence="1 2" key="1">
    <citation type="submission" date="2017-09" db="EMBL/GenBank/DDBJ databases">
        <authorList>
            <person name="Lee N."/>
            <person name="Cho B.-K."/>
        </authorList>
    </citation>
    <scope>NUCLEOTIDE SEQUENCE [LARGE SCALE GENOMIC DNA]</scope>
    <source>
        <strain evidence="1 2">ATCC 27476</strain>
    </source>
</reference>
<name>A0A5J6J6G7_STRVI</name>
<dbReference type="Proteomes" id="UP000325563">
    <property type="component" value="Chromosome"/>
</dbReference>
<dbReference type="EMBL" id="CP023692">
    <property type="protein sequence ID" value="QEV46469.1"/>
    <property type="molecule type" value="Genomic_DNA"/>
</dbReference>
<dbReference type="CDD" id="cd05829">
    <property type="entry name" value="Sortase_F"/>
    <property type="match status" value="1"/>
</dbReference>
<keyword evidence="2" id="KW-1185">Reference proteome</keyword>
<accession>A0A5J6J6G7</accession>
<protein>
    <submittedName>
        <fullName evidence="1">Class F sortase</fullName>
    </submittedName>
</protein>
<dbReference type="GeneID" id="95612120"/>